<dbReference type="STRING" id="68775.A0A5C3M1E8"/>
<feature type="compositionally biased region" description="Polar residues" evidence="1">
    <location>
        <begin position="588"/>
        <end position="597"/>
    </location>
</feature>
<keyword evidence="4" id="KW-1185">Reference proteome</keyword>
<dbReference type="InterPro" id="IPR018958">
    <property type="entry name" value="Knr4/Smi1-like_dom"/>
</dbReference>
<dbReference type="PANTHER" id="PTHR47432">
    <property type="entry name" value="CELL WALL ASSEMBLY REGULATOR SMI1"/>
    <property type="match status" value="1"/>
</dbReference>
<evidence type="ECO:0000259" key="2">
    <source>
        <dbReference type="SMART" id="SM00860"/>
    </source>
</evidence>
<dbReference type="OrthoDB" id="2305498at2759"/>
<dbReference type="InterPro" id="IPR051873">
    <property type="entry name" value="KNR4/SMI1_regulator"/>
</dbReference>
<reference evidence="3 4" key="1">
    <citation type="journal article" date="2019" name="Nat. Ecol. Evol.">
        <title>Megaphylogeny resolves global patterns of mushroom evolution.</title>
        <authorList>
            <person name="Varga T."/>
            <person name="Krizsan K."/>
            <person name="Foldi C."/>
            <person name="Dima B."/>
            <person name="Sanchez-Garcia M."/>
            <person name="Sanchez-Ramirez S."/>
            <person name="Szollosi G.J."/>
            <person name="Szarkandi J.G."/>
            <person name="Papp V."/>
            <person name="Albert L."/>
            <person name="Andreopoulos W."/>
            <person name="Angelini C."/>
            <person name="Antonin V."/>
            <person name="Barry K.W."/>
            <person name="Bougher N.L."/>
            <person name="Buchanan P."/>
            <person name="Buyck B."/>
            <person name="Bense V."/>
            <person name="Catcheside P."/>
            <person name="Chovatia M."/>
            <person name="Cooper J."/>
            <person name="Damon W."/>
            <person name="Desjardin D."/>
            <person name="Finy P."/>
            <person name="Geml J."/>
            <person name="Haridas S."/>
            <person name="Hughes K."/>
            <person name="Justo A."/>
            <person name="Karasinski D."/>
            <person name="Kautmanova I."/>
            <person name="Kiss B."/>
            <person name="Kocsube S."/>
            <person name="Kotiranta H."/>
            <person name="LaButti K.M."/>
            <person name="Lechner B.E."/>
            <person name="Liimatainen K."/>
            <person name="Lipzen A."/>
            <person name="Lukacs Z."/>
            <person name="Mihaltcheva S."/>
            <person name="Morgado L.N."/>
            <person name="Niskanen T."/>
            <person name="Noordeloos M.E."/>
            <person name="Ohm R.A."/>
            <person name="Ortiz-Santana B."/>
            <person name="Ovrebo C."/>
            <person name="Racz N."/>
            <person name="Riley R."/>
            <person name="Savchenko A."/>
            <person name="Shiryaev A."/>
            <person name="Soop K."/>
            <person name="Spirin V."/>
            <person name="Szebenyi C."/>
            <person name="Tomsovsky M."/>
            <person name="Tulloss R.E."/>
            <person name="Uehling J."/>
            <person name="Grigoriev I.V."/>
            <person name="Vagvolgyi C."/>
            <person name="Papp T."/>
            <person name="Martin F.M."/>
            <person name="Miettinen O."/>
            <person name="Hibbett D.S."/>
            <person name="Nagy L.G."/>
        </authorList>
    </citation>
    <scope>NUCLEOTIDE SEQUENCE [LARGE SCALE GENOMIC DNA]</scope>
    <source>
        <strain evidence="3 4">CBS 166.37</strain>
    </source>
</reference>
<organism evidence="3 4">
    <name type="scientific">Crucibulum laeve</name>
    <dbReference type="NCBI Taxonomy" id="68775"/>
    <lineage>
        <taxon>Eukaryota</taxon>
        <taxon>Fungi</taxon>
        <taxon>Dikarya</taxon>
        <taxon>Basidiomycota</taxon>
        <taxon>Agaricomycotina</taxon>
        <taxon>Agaricomycetes</taxon>
        <taxon>Agaricomycetidae</taxon>
        <taxon>Agaricales</taxon>
        <taxon>Agaricineae</taxon>
        <taxon>Nidulariaceae</taxon>
        <taxon>Crucibulum</taxon>
    </lineage>
</organism>
<dbReference type="GO" id="GO:0043332">
    <property type="term" value="C:mating projection tip"/>
    <property type="evidence" value="ECO:0007669"/>
    <property type="project" value="TreeGrafter"/>
</dbReference>
<dbReference type="GO" id="GO:0070880">
    <property type="term" value="P:fungal-type cell wall beta-glucan biosynthetic process"/>
    <property type="evidence" value="ECO:0007669"/>
    <property type="project" value="TreeGrafter"/>
</dbReference>
<feature type="region of interest" description="Disordered" evidence="1">
    <location>
        <begin position="20"/>
        <end position="59"/>
    </location>
</feature>
<feature type="domain" description="Knr4/Smi1-like" evidence="2">
    <location>
        <begin position="136"/>
        <end position="358"/>
    </location>
</feature>
<feature type="compositionally biased region" description="Acidic residues" evidence="1">
    <location>
        <begin position="307"/>
        <end position="316"/>
    </location>
</feature>
<feature type="compositionally biased region" description="Gly residues" evidence="1">
    <location>
        <begin position="327"/>
        <end position="336"/>
    </location>
</feature>
<feature type="compositionally biased region" description="Low complexity" evidence="1">
    <location>
        <begin position="650"/>
        <end position="660"/>
    </location>
</feature>
<name>A0A5C3M1E8_9AGAR</name>
<dbReference type="AlphaFoldDB" id="A0A5C3M1E8"/>
<feature type="compositionally biased region" description="Polar residues" evidence="1">
    <location>
        <begin position="20"/>
        <end position="35"/>
    </location>
</feature>
<feature type="region of interest" description="Disordered" evidence="1">
    <location>
        <begin position="469"/>
        <end position="703"/>
    </location>
</feature>
<feature type="compositionally biased region" description="Low complexity" evidence="1">
    <location>
        <begin position="536"/>
        <end position="549"/>
    </location>
</feature>
<sequence>MGWLASLFGTDNQRLRKGQAMSSTHEAFSLPTSSPGFHPHPDAFNPDALSTPDPESAMSPTYTYPPQGSSVYGYVPTSAGLNSRPTSASLLPTHMDALHSPFSPNTVYPPLSKTWNRLRAWLNREYPELGDTLNYGILPQDLAQIEMQFGFALPAVVRESYLCVDGQEAESAAGCSEGLFFGLKLLSLEDVLEEWRFWREVDEDPSTGSNVRLREMMDSIPPSWVRKEYSQRGWIPLIADKTGNYVGVDLNPAEGGSVGQVIVFGRDFDTKVVLWKGDGPVGWARWLASFVEELEGGEGFEIGPADSSDDSEDDLGYESYYHDGRGQGDGGGDNGAGGGIRLSGEYRGWNVLDAWADRSLRKWHEAGLIPSISPVEEDAKRKGVDKVGLGVLDLTQSSGAEIPIPVLADIDEPIPPPPATNGHVTSTSTAHSSADLPTISVTKPPAPLPVELPTPHDIEPIPSPVNSFDEDLESGQSRGMREVSREEAGLPYTPRRIQRNHGLPPDTPSSATAFTVPAEPLSPPPSDAVAAPLIVPSSAPSEPLSSPQPRAISSPVIPDLLADSGPTLNTVPIEPSPSPRAEIPPSLPSSLANGSDDNQSEEPIEEEFDPDTTIRLVGGGGVAGIVEPFTPEPEVPEVLEAADDAKDSDVQSVTSVTSETSVKKGDKSHKKSKSGLAGLKKLGLGRKRDSVNSVKDVPLSTPK</sequence>
<accession>A0A5C3M1E8</accession>
<dbReference type="SUPFAM" id="SSF160631">
    <property type="entry name" value="SMI1/KNR4-like"/>
    <property type="match status" value="1"/>
</dbReference>
<proteinExistence type="predicted"/>
<dbReference type="Proteomes" id="UP000308652">
    <property type="component" value="Unassembled WGS sequence"/>
</dbReference>
<evidence type="ECO:0000313" key="4">
    <source>
        <dbReference type="Proteomes" id="UP000308652"/>
    </source>
</evidence>
<dbReference type="Pfam" id="PF09346">
    <property type="entry name" value="SMI1_KNR4"/>
    <property type="match status" value="1"/>
</dbReference>
<evidence type="ECO:0000313" key="3">
    <source>
        <dbReference type="EMBL" id="TFK34821.1"/>
    </source>
</evidence>
<feature type="compositionally biased region" description="Acidic residues" evidence="1">
    <location>
        <begin position="598"/>
        <end position="610"/>
    </location>
</feature>
<dbReference type="PANTHER" id="PTHR47432:SF1">
    <property type="entry name" value="CELL WALL ASSEMBLY REGULATOR SMI1"/>
    <property type="match status" value="1"/>
</dbReference>
<gene>
    <name evidence="3" type="ORF">BDQ12DRAFT_635708</name>
</gene>
<dbReference type="EMBL" id="ML213627">
    <property type="protein sequence ID" value="TFK34821.1"/>
    <property type="molecule type" value="Genomic_DNA"/>
</dbReference>
<feature type="compositionally biased region" description="Basic and acidic residues" evidence="1">
    <location>
        <begin position="479"/>
        <end position="488"/>
    </location>
</feature>
<dbReference type="SMART" id="SM00860">
    <property type="entry name" value="SMI1_KNR4"/>
    <property type="match status" value="1"/>
</dbReference>
<evidence type="ECO:0000256" key="1">
    <source>
        <dbReference type="SAM" id="MobiDB-lite"/>
    </source>
</evidence>
<dbReference type="InterPro" id="IPR037883">
    <property type="entry name" value="Knr4/Smi1-like_sf"/>
</dbReference>
<protein>
    <recommendedName>
        <fullName evidence="2">Knr4/Smi1-like domain-containing protein</fullName>
    </recommendedName>
</protein>
<feature type="region of interest" description="Disordered" evidence="1">
    <location>
        <begin position="298"/>
        <end position="336"/>
    </location>
</feature>